<organism evidence="4 5">
    <name type="scientific">Thiohalocapsa halophila</name>
    <dbReference type="NCBI Taxonomy" id="69359"/>
    <lineage>
        <taxon>Bacteria</taxon>
        <taxon>Pseudomonadati</taxon>
        <taxon>Pseudomonadota</taxon>
        <taxon>Gammaproteobacteria</taxon>
        <taxon>Chromatiales</taxon>
        <taxon>Chromatiaceae</taxon>
        <taxon>Thiohalocapsa</taxon>
    </lineage>
</organism>
<dbReference type="RefSeq" id="WP_200242177.1">
    <property type="nucleotide sequence ID" value="NZ_NRRV01000091.1"/>
</dbReference>
<evidence type="ECO:0000313" key="5">
    <source>
        <dbReference type="Proteomes" id="UP000748752"/>
    </source>
</evidence>
<keyword evidence="1" id="KW-0547">Nucleotide-binding</keyword>
<evidence type="ECO:0000313" key="4">
    <source>
        <dbReference type="EMBL" id="MBK1633518.1"/>
    </source>
</evidence>
<dbReference type="InterPro" id="IPR011009">
    <property type="entry name" value="Kinase-like_dom_sf"/>
</dbReference>
<evidence type="ECO:0000259" key="3">
    <source>
        <dbReference type="Pfam" id="PF01636"/>
    </source>
</evidence>
<evidence type="ECO:0000256" key="1">
    <source>
        <dbReference type="ARBA" id="ARBA00022741"/>
    </source>
</evidence>
<reference evidence="4 5" key="1">
    <citation type="journal article" date="2020" name="Microorganisms">
        <title>Osmotic Adaptation and Compatible Solute Biosynthesis of Phototrophic Bacteria as Revealed from Genome Analyses.</title>
        <authorList>
            <person name="Imhoff J.F."/>
            <person name="Rahn T."/>
            <person name="Kunzel S."/>
            <person name="Keller A."/>
            <person name="Neulinger S.C."/>
        </authorList>
    </citation>
    <scope>NUCLEOTIDE SEQUENCE [LARGE SCALE GENOMIC DNA]</scope>
    <source>
        <strain evidence="4 5">DSM 6210</strain>
    </source>
</reference>
<keyword evidence="5" id="KW-1185">Reference proteome</keyword>
<dbReference type="Proteomes" id="UP000748752">
    <property type="component" value="Unassembled WGS sequence"/>
</dbReference>
<dbReference type="PANTHER" id="PTHR33540:SF1">
    <property type="entry name" value="N-ACETYLMURAMATE_N-ACETYLGLUCOSAMINE KINASE"/>
    <property type="match status" value="1"/>
</dbReference>
<dbReference type="Gene3D" id="3.90.1200.10">
    <property type="match status" value="1"/>
</dbReference>
<dbReference type="Pfam" id="PF01636">
    <property type="entry name" value="APH"/>
    <property type="match status" value="1"/>
</dbReference>
<comment type="caution">
    <text evidence="4">The sequence shown here is derived from an EMBL/GenBank/DDBJ whole genome shotgun (WGS) entry which is preliminary data.</text>
</comment>
<protein>
    <submittedName>
        <fullName evidence="4">Aminoglycoside phosphotransferase</fullName>
    </submittedName>
</protein>
<dbReference type="PANTHER" id="PTHR33540">
    <property type="entry name" value="TRNA THREONYLCARBAMOYLADENOSINE BIOSYNTHESIS PROTEIN TSAE"/>
    <property type="match status" value="1"/>
</dbReference>
<dbReference type="InterPro" id="IPR002575">
    <property type="entry name" value="Aminoglycoside_PTrfase"/>
</dbReference>
<gene>
    <name evidence="4" type="ORF">CKO31_22780</name>
</gene>
<name>A0ABS1CNW3_9GAMM</name>
<dbReference type="EMBL" id="NRRV01000091">
    <property type="protein sequence ID" value="MBK1633518.1"/>
    <property type="molecule type" value="Genomic_DNA"/>
</dbReference>
<accession>A0ABS1CNW3</accession>
<dbReference type="SUPFAM" id="SSF56112">
    <property type="entry name" value="Protein kinase-like (PK-like)"/>
    <property type="match status" value="1"/>
</dbReference>
<dbReference type="Gene3D" id="3.30.200.20">
    <property type="entry name" value="Phosphorylase Kinase, domain 1"/>
    <property type="match status" value="1"/>
</dbReference>
<keyword evidence="2" id="KW-0067">ATP-binding</keyword>
<sequence length="336" mass="37457">MADRTERLRAWLRGHLDGEVPVLTPASADASFRRYWRLSRHPSRGGGSLIAVDAPPEREDSAGFVRLARALRAIGLNVPEVYAQDLAQGFLLVGDLGERQYLDQLHPNNADRLYGDAIGALIALQSAGPREGLPDYDEPFLRRELGIFDEWLLDGLLALPRAEQDRPMLEITYDLLVESALAQPRVCVHRDFHSRNLMLTEQGNPGILDFQDAVIGPVSYDLVSLLRDCYIDWPEERVQSWADAYFALAVQCGVLAEEHAASFAAWFDLMGIQRHLKAAGIFARLALRDGRPDYLGSLPRTLGYVQQVGMRYPALVPLASFVREGLMPRIAARVDA</sequence>
<evidence type="ECO:0000256" key="2">
    <source>
        <dbReference type="ARBA" id="ARBA00022840"/>
    </source>
</evidence>
<proteinExistence type="predicted"/>
<feature type="domain" description="Aminoglycoside phosphotransferase" evidence="3">
    <location>
        <begin position="23"/>
        <end position="247"/>
    </location>
</feature>